<name>A0A6P3FBF1_OCTDE</name>
<dbReference type="GeneID" id="101560476"/>
<dbReference type="GO" id="GO:1902412">
    <property type="term" value="P:regulation of mitotic cytokinesis"/>
    <property type="evidence" value="ECO:0007669"/>
    <property type="project" value="InterPro"/>
</dbReference>
<organism evidence="2 3">
    <name type="scientific">Octodon degus</name>
    <name type="common">Degu</name>
    <name type="synonym">Sciurus degus</name>
    <dbReference type="NCBI Taxonomy" id="10160"/>
    <lineage>
        <taxon>Eukaryota</taxon>
        <taxon>Metazoa</taxon>
        <taxon>Chordata</taxon>
        <taxon>Craniata</taxon>
        <taxon>Vertebrata</taxon>
        <taxon>Euteleostomi</taxon>
        <taxon>Mammalia</taxon>
        <taxon>Eutheria</taxon>
        <taxon>Euarchontoglires</taxon>
        <taxon>Glires</taxon>
        <taxon>Rodentia</taxon>
        <taxon>Hystricomorpha</taxon>
        <taxon>Octodontidae</taxon>
        <taxon>Octodon</taxon>
    </lineage>
</organism>
<dbReference type="CTD" id="79998"/>
<evidence type="ECO:0000313" key="3">
    <source>
        <dbReference type="RefSeq" id="XP_004634215.1"/>
    </source>
</evidence>
<dbReference type="PANTHER" id="PTHR24160">
    <property type="entry name" value="ANKYRIN REPEAT DOMAIN-CONTAINING PROTEIN 53"/>
    <property type="match status" value="1"/>
</dbReference>
<keyword evidence="2" id="KW-1185">Reference proteome</keyword>
<gene>
    <name evidence="3" type="primary">Ankrd53</name>
</gene>
<proteinExistence type="predicted"/>
<dbReference type="PANTHER" id="PTHR24160:SF1">
    <property type="entry name" value="ANKYRIN REPEAT DOMAIN-CONTAINING PROTEIN 53"/>
    <property type="match status" value="1"/>
</dbReference>
<dbReference type="SUPFAM" id="SSF48403">
    <property type="entry name" value="Ankyrin repeat"/>
    <property type="match status" value="1"/>
</dbReference>
<dbReference type="InterPro" id="IPR036770">
    <property type="entry name" value="Ankyrin_rpt-contain_sf"/>
</dbReference>
<evidence type="ECO:0000256" key="1">
    <source>
        <dbReference type="PROSITE-ProRule" id="PRU00023"/>
    </source>
</evidence>
<dbReference type="PRINTS" id="PR01415">
    <property type="entry name" value="ANKYRIN"/>
</dbReference>
<keyword evidence="1" id="KW-0040">ANK repeat</keyword>
<sequence>MTPIFPEAETNAQRSMNCPKATLLACGGAATPASQQAEGPSFYFREPIPNHQPGAVLLSAAAGIPDPEGNEWRAAQPGSGRRAEKIFQRVAQSDLETKHSSATSLSEWSRNHSQLFAAAVGNVEWLRFCLNQDRGEIRSDRKGFTAIHFAAQRGKLACLKVLVEEYKFPVDLPTSSGQTPLHLVIHKDNKTMAVLCIHYLLKKGAPINIPTRNGSTALHLAGREGLLGCLKVLVQHGANVHAQDARGCKPIDYCKIWNHRACARFLKDAMWKRDKKDFACEMWKLKRLMEHLTLMEHNYLLKYQKEHQLLTEANFRKWLHGKLPSTVSSTKQEACPSALSEISGSQISRSFYHRKEASLQSQPRPKVPPEAIYRQPKISQPTLWTSSNDPARSYPRVISCLQPIPLRVGPNPRQEHDFCNFLEISPDPHGGAQLRTVDGHWVVPVPQLPFEVMIRMLHPGVKPYRMKVPQGFYVKSILDVPQRRHLDQNTFWTDTMAMNLRETFDEAFLAAIRAHQGLSALPSSTTPL</sequence>
<feature type="repeat" description="ANK" evidence="1">
    <location>
        <begin position="176"/>
        <end position="212"/>
    </location>
</feature>
<accession>A0A6P3FBF1</accession>
<dbReference type="GO" id="GO:0031116">
    <property type="term" value="P:positive regulation of microtubule polymerization"/>
    <property type="evidence" value="ECO:0007669"/>
    <property type="project" value="TreeGrafter"/>
</dbReference>
<dbReference type="Pfam" id="PF12796">
    <property type="entry name" value="Ank_2"/>
    <property type="match status" value="2"/>
</dbReference>
<dbReference type="GO" id="GO:0007080">
    <property type="term" value="P:mitotic metaphase chromosome alignment"/>
    <property type="evidence" value="ECO:0007669"/>
    <property type="project" value="TreeGrafter"/>
</dbReference>
<protein>
    <submittedName>
        <fullName evidence="3">Ankyrin repeat domain-containing protein 53</fullName>
    </submittedName>
</protein>
<dbReference type="PROSITE" id="PS50088">
    <property type="entry name" value="ANK_REPEAT"/>
    <property type="match status" value="2"/>
</dbReference>
<dbReference type="InParanoid" id="A0A6P3FBF1"/>
<dbReference type="Gene3D" id="1.25.40.20">
    <property type="entry name" value="Ankyrin repeat-containing domain"/>
    <property type="match status" value="1"/>
</dbReference>
<dbReference type="SMART" id="SM00248">
    <property type="entry name" value="ANK"/>
    <property type="match status" value="3"/>
</dbReference>
<feature type="repeat" description="ANK" evidence="1">
    <location>
        <begin position="213"/>
        <end position="245"/>
    </location>
</feature>
<evidence type="ECO:0000313" key="2">
    <source>
        <dbReference type="Proteomes" id="UP000515203"/>
    </source>
</evidence>
<dbReference type="InterPro" id="IPR042335">
    <property type="entry name" value="ANKRD53"/>
</dbReference>
<dbReference type="GO" id="GO:0060236">
    <property type="term" value="P:regulation of mitotic spindle organization"/>
    <property type="evidence" value="ECO:0007669"/>
    <property type="project" value="TreeGrafter"/>
</dbReference>
<dbReference type="GO" id="GO:0000922">
    <property type="term" value="C:spindle pole"/>
    <property type="evidence" value="ECO:0007669"/>
    <property type="project" value="TreeGrafter"/>
</dbReference>
<dbReference type="FunCoup" id="A0A6P3FBF1">
    <property type="interactions" value="41"/>
</dbReference>
<dbReference type="InterPro" id="IPR002110">
    <property type="entry name" value="Ankyrin_rpt"/>
</dbReference>
<dbReference type="PROSITE" id="PS50297">
    <property type="entry name" value="ANK_REP_REGION"/>
    <property type="match status" value="2"/>
</dbReference>
<dbReference type="Proteomes" id="UP000515203">
    <property type="component" value="Unplaced"/>
</dbReference>
<reference evidence="3" key="1">
    <citation type="submission" date="2025-08" db="UniProtKB">
        <authorList>
            <consortium name="RefSeq"/>
        </authorList>
    </citation>
    <scope>IDENTIFICATION</scope>
</reference>
<dbReference type="OrthoDB" id="10254927at2759"/>
<dbReference type="AlphaFoldDB" id="A0A6P3FBF1"/>
<dbReference type="RefSeq" id="XP_004634215.1">
    <property type="nucleotide sequence ID" value="XM_004634158.2"/>
</dbReference>